<dbReference type="Gene3D" id="3.10.180.10">
    <property type="entry name" value="2,3-Dihydroxybiphenyl 1,2-Dioxygenase, domain 1"/>
    <property type="match status" value="1"/>
</dbReference>
<dbReference type="RefSeq" id="WP_092604401.1">
    <property type="nucleotide sequence ID" value="NZ_FNJR01000017.1"/>
</dbReference>
<keyword evidence="2" id="KW-0223">Dioxygenase</keyword>
<dbReference type="AlphaFoldDB" id="A0A1H0WYN2"/>
<keyword evidence="2" id="KW-0560">Oxidoreductase</keyword>
<dbReference type="Pfam" id="PF00903">
    <property type="entry name" value="Glyoxalase"/>
    <property type="match status" value="1"/>
</dbReference>
<dbReference type="PROSITE" id="PS51819">
    <property type="entry name" value="VOC"/>
    <property type="match status" value="1"/>
</dbReference>
<dbReference type="InterPro" id="IPR029068">
    <property type="entry name" value="Glyas_Bleomycin-R_OHBP_Dase"/>
</dbReference>
<name>A0A1H0WYN2_9ACTN</name>
<dbReference type="CDD" id="cd06587">
    <property type="entry name" value="VOC"/>
    <property type="match status" value="1"/>
</dbReference>
<evidence type="ECO:0000313" key="3">
    <source>
        <dbReference type="Proteomes" id="UP000199497"/>
    </source>
</evidence>
<protein>
    <submittedName>
        <fullName evidence="2">Catechol-2,3-dioxygenase</fullName>
    </submittedName>
</protein>
<proteinExistence type="predicted"/>
<gene>
    <name evidence="2" type="ORF">SAMN04487905_11760</name>
</gene>
<evidence type="ECO:0000259" key="1">
    <source>
        <dbReference type="PROSITE" id="PS51819"/>
    </source>
</evidence>
<dbReference type="EMBL" id="FNJR01000017">
    <property type="protein sequence ID" value="SDP95356.1"/>
    <property type="molecule type" value="Genomic_DNA"/>
</dbReference>
<evidence type="ECO:0000313" key="2">
    <source>
        <dbReference type="EMBL" id="SDP95356.1"/>
    </source>
</evidence>
<dbReference type="GO" id="GO:0051213">
    <property type="term" value="F:dioxygenase activity"/>
    <property type="evidence" value="ECO:0007669"/>
    <property type="project" value="UniProtKB-KW"/>
</dbReference>
<feature type="domain" description="VOC" evidence="1">
    <location>
        <begin position="2"/>
        <end position="117"/>
    </location>
</feature>
<sequence length="226" mass="24250">MRISAVEHHVSDLAAAVAFYRDLLGLSVSYDGGSARVTLGSSELWLTEGPETAVAHHLAFDVPIENFDAAVAWLAERVPLLRSASTGEHEIEGPPGWNARSVYFTGPDREVLELIARRRVRHRPALGSFGPEHIASISEVGIAVDDVPATAAELGRRFGITSFGPSSERFDPVGDETGLLILVRSGRALAPDWTRHSGPLPLAVWLDGTGVSGSLRLGENRTVTSR</sequence>
<dbReference type="InterPro" id="IPR004360">
    <property type="entry name" value="Glyas_Fos-R_dOase_dom"/>
</dbReference>
<dbReference type="OrthoDB" id="9798430at2"/>
<dbReference type="Proteomes" id="UP000199497">
    <property type="component" value="Unassembled WGS sequence"/>
</dbReference>
<dbReference type="InterPro" id="IPR037523">
    <property type="entry name" value="VOC_core"/>
</dbReference>
<accession>A0A1H0WYN2</accession>
<keyword evidence="3" id="KW-1185">Reference proteome</keyword>
<organism evidence="2 3">
    <name type="scientific">Actinopolyspora xinjiangensis</name>
    <dbReference type="NCBI Taxonomy" id="405564"/>
    <lineage>
        <taxon>Bacteria</taxon>
        <taxon>Bacillati</taxon>
        <taxon>Actinomycetota</taxon>
        <taxon>Actinomycetes</taxon>
        <taxon>Actinopolysporales</taxon>
        <taxon>Actinopolysporaceae</taxon>
        <taxon>Actinopolyspora</taxon>
    </lineage>
</organism>
<dbReference type="SUPFAM" id="SSF54593">
    <property type="entry name" value="Glyoxalase/Bleomycin resistance protein/Dihydroxybiphenyl dioxygenase"/>
    <property type="match status" value="1"/>
</dbReference>
<reference evidence="3" key="1">
    <citation type="submission" date="2016-10" db="EMBL/GenBank/DDBJ databases">
        <authorList>
            <person name="Varghese N."/>
            <person name="Submissions S."/>
        </authorList>
    </citation>
    <scope>NUCLEOTIDE SEQUENCE [LARGE SCALE GENOMIC DNA]</scope>
    <source>
        <strain evidence="3">DSM 46732</strain>
    </source>
</reference>